<dbReference type="GO" id="GO:0008061">
    <property type="term" value="F:chitin binding"/>
    <property type="evidence" value="ECO:0007669"/>
    <property type="project" value="UniProtKB-KW"/>
</dbReference>
<feature type="domain" description="GH18" evidence="13">
    <location>
        <begin position="30"/>
        <end position="350"/>
    </location>
</feature>
<dbReference type="EMBL" id="CP089281">
    <property type="protein sequence ID" value="USP82492.1"/>
    <property type="molecule type" value="Genomic_DNA"/>
</dbReference>
<keyword evidence="6" id="KW-0119">Carbohydrate metabolism</keyword>
<dbReference type="VEuPathDB" id="FungiDB:yc1106_09766"/>
<feature type="chain" id="PRO_5040207944" description="chitinase" evidence="12">
    <location>
        <begin position="23"/>
        <end position="871"/>
    </location>
</feature>
<dbReference type="AlphaFoldDB" id="A0A9Q9DX27"/>
<feature type="compositionally biased region" description="Polar residues" evidence="11">
    <location>
        <begin position="464"/>
        <end position="477"/>
    </location>
</feature>
<reference evidence="14" key="1">
    <citation type="submission" date="2021-12" db="EMBL/GenBank/DDBJ databases">
        <title>Curvularia clavata genome.</title>
        <authorList>
            <person name="Cao Y."/>
        </authorList>
    </citation>
    <scope>NUCLEOTIDE SEQUENCE</scope>
    <source>
        <strain evidence="14">Yc1106</strain>
    </source>
</reference>
<evidence type="ECO:0000259" key="13">
    <source>
        <dbReference type="PROSITE" id="PS51910"/>
    </source>
</evidence>
<evidence type="ECO:0000256" key="8">
    <source>
        <dbReference type="ARBA" id="ARBA00023326"/>
    </source>
</evidence>
<feature type="compositionally biased region" description="Polar residues" evidence="11">
    <location>
        <begin position="502"/>
        <end position="518"/>
    </location>
</feature>
<dbReference type="Pfam" id="PF00704">
    <property type="entry name" value="Glyco_hydro_18"/>
    <property type="match status" value="1"/>
</dbReference>
<dbReference type="InterPro" id="IPR050542">
    <property type="entry name" value="Glycosyl_Hydrlase18_Chitinase"/>
</dbReference>
<dbReference type="InterPro" id="IPR045321">
    <property type="entry name" value="Cts1-like"/>
</dbReference>
<feature type="region of interest" description="Disordered" evidence="11">
    <location>
        <begin position="389"/>
        <end position="580"/>
    </location>
</feature>
<evidence type="ECO:0000313" key="14">
    <source>
        <dbReference type="EMBL" id="USP82492.1"/>
    </source>
</evidence>
<name>A0A9Q9DX27_CURCL</name>
<feature type="compositionally biased region" description="Low complexity" evidence="11">
    <location>
        <begin position="478"/>
        <end position="501"/>
    </location>
</feature>
<dbReference type="Proteomes" id="UP001056012">
    <property type="component" value="Chromosome 8"/>
</dbReference>
<dbReference type="Gene3D" id="3.20.20.80">
    <property type="entry name" value="Glycosidases"/>
    <property type="match status" value="1"/>
</dbReference>
<dbReference type="OrthoDB" id="6020543at2759"/>
<dbReference type="InterPro" id="IPR001223">
    <property type="entry name" value="Glyco_hydro18_cat"/>
</dbReference>
<dbReference type="CDD" id="cd02877">
    <property type="entry name" value="GH18_hevamine_XipI_class_III"/>
    <property type="match status" value="1"/>
</dbReference>
<keyword evidence="3" id="KW-0147">Chitin-binding</keyword>
<evidence type="ECO:0000256" key="10">
    <source>
        <dbReference type="RuleBase" id="RU000489"/>
    </source>
</evidence>
<keyword evidence="15" id="KW-1185">Reference proteome</keyword>
<keyword evidence="4 10" id="KW-0378">Hydrolase</keyword>
<evidence type="ECO:0000256" key="5">
    <source>
        <dbReference type="ARBA" id="ARBA00023024"/>
    </source>
</evidence>
<dbReference type="GO" id="GO:0000272">
    <property type="term" value="P:polysaccharide catabolic process"/>
    <property type="evidence" value="ECO:0007669"/>
    <property type="project" value="UniProtKB-KW"/>
</dbReference>
<keyword evidence="12" id="KW-0732">Signal</keyword>
<organism evidence="14 15">
    <name type="scientific">Curvularia clavata</name>
    <dbReference type="NCBI Taxonomy" id="95742"/>
    <lineage>
        <taxon>Eukaryota</taxon>
        <taxon>Fungi</taxon>
        <taxon>Dikarya</taxon>
        <taxon>Ascomycota</taxon>
        <taxon>Pezizomycotina</taxon>
        <taxon>Dothideomycetes</taxon>
        <taxon>Pleosporomycetidae</taxon>
        <taxon>Pleosporales</taxon>
        <taxon>Pleosporineae</taxon>
        <taxon>Pleosporaceae</taxon>
        <taxon>Curvularia</taxon>
    </lineage>
</organism>
<dbReference type="PANTHER" id="PTHR45708:SF49">
    <property type="entry name" value="ENDOCHITINASE"/>
    <property type="match status" value="1"/>
</dbReference>
<evidence type="ECO:0000256" key="4">
    <source>
        <dbReference type="ARBA" id="ARBA00022801"/>
    </source>
</evidence>
<dbReference type="EC" id="3.2.1.14" evidence="2"/>
<feature type="signal peptide" evidence="12">
    <location>
        <begin position="1"/>
        <end position="22"/>
    </location>
</feature>
<feature type="compositionally biased region" description="Low complexity" evidence="11">
    <location>
        <begin position="389"/>
        <end position="463"/>
    </location>
</feature>
<gene>
    <name evidence="14" type="ORF">yc1106_09766</name>
</gene>
<evidence type="ECO:0000256" key="12">
    <source>
        <dbReference type="SAM" id="SignalP"/>
    </source>
</evidence>
<evidence type="ECO:0000256" key="9">
    <source>
        <dbReference type="ARBA" id="ARBA00025727"/>
    </source>
</evidence>
<evidence type="ECO:0000256" key="3">
    <source>
        <dbReference type="ARBA" id="ARBA00022669"/>
    </source>
</evidence>
<keyword evidence="5" id="KW-0146">Chitin degradation</keyword>
<dbReference type="SUPFAM" id="SSF51445">
    <property type="entry name" value="(Trans)glycosidases"/>
    <property type="match status" value="1"/>
</dbReference>
<comment type="similarity">
    <text evidence="9">Belongs to the glycosyl hydrolase 18 family. Chitinase class III subfamily.</text>
</comment>
<protein>
    <recommendedName>
        <fullName evidence="2">chitinase</fullName>
        <ecNumber evidence="2">3.2.1.14</ecNumber>
    </recommendedName>
</protein>
<dbReference type="PROSITE" id="PS51910">
    <property type="entry name" value="GH18_2"/>
    <property type="match status" value="1"/>
</dbReference>
<dbReference type="PROSITE" id="PS01095">
    <property type="entry name" value="GH18_1"/>
    <property type="match status" value="1"/>
</dbReference>
<feature type="compositionally biased region" description="Polar residues" evidence="11">
    <location>
        <begin position="525"/>
        <end position="541"/>
    </location>
</feature>
<accession>A0A9Q9DX27</accession>
<comment type="catalytic activity">
    <reaction evidence="1">
        <text>Random endo-hydrolysis of N-acetyl-beta-D-glucosaminide (1-&gt;4)-beta-linkages in chitin and chitodextrins.</text>
        <dbReference type="EC" id="3.2.1.14"/>
    </reaction>
</comment>
<dbReference type="GO" id="GO:0005576">
    <property type="term" value="C:extracellular region"/>
    <property type="evidence" value="ECO:0007669"/>
    <property type="project" value="TreeGrafter"/>
</dbReference>
<evidence type="ECO:0000256" key="11">
    <source>
        <dbReference type="SAM" id="MobiDB-lite"/>
    </source>
</evidence>
<dbReference type="GO" id="GO:0006032">
    <property type="term" value="P:chitin catabolic process"/>
    <property type="evidence" value="ECO:0007669"/>
    <property type="project" value="UniProtKB-KW"/>
</dbReference>
<dbReference type="InterPro" id="IPR001579">
    <property type="entry name" value="Glyco_hydro_18_chit_AS"/>
</dbReference>
<evidence type="ECO:0000313" key="15">
    <source>
        <dbReference type="Proteomes" id="UP001056012"/>
    </source>
</evidence>
<keyword evidence="7 10" id="KW-0326">Glycosidase</keyword>
<dbReference type="InterPro" id="IPR017853">
    <property type="entry name" value="GH"/>
</dbReference>
<evidence type="ECO:0000256" key="2">
    <source>
        <dbReference type="ARBA" id="ARBA00012729"/>
    </source>
</evidence>
<keyword evidence="8" id="KW-0624">Polysaccharide degradation</keyword>
<evidence type="ECO:0000256" key="6">
    <source>
        <dbReference type="ARBA" id="ARBA00023277"/>
    </source>
</evidence>
<proteinExistence type="inferred from homology"/>
<evidence type="ECO:0000256" key="1">
    <source>
        <dbReference type="ARBA" id="ARBA00000822"/>
    </source>
</evidence>
<dbReference type="PANTHER" id="PTHR45708">
    <property type="entry name" value="ENDOCHITINASE"/>
    <property type="match status" value="1"/>
</dbReference>
<evidence type="ECO:0000256" key="7">
    <source>
        <dbReference type="ARBA" id="ARBA00023295"/>
    </source>
</evidence>
<dbReference type="GO" id="GO:0008843">
    <property type="term" value="F:endochitinase activity"/>
    <property type="evidence" value="ECO:0007669"/>
    <property type="project" value="UniProtKB-EC"/>
</dbReference>
<sequence length="871" mass="90821">MAPSLFARAAFAAGLLATTTSAAYDGAAKTNVAMYWGQGSNQIPLLEVCTDPNIDIVNIGFVNKFPKKRGEYPGTNHANACGDLTYTDPTTNQPSALLSSCPGVGEAIKACKRRGKKVLLSLGGGWPVDYYLPSPDVANWFAEFLIGAYGPLTEEWKAAGKPRPFGDAVIDGFDLDLEAADYEMPSPEYLYKNYDVFGKYVKAHSNMLLSGAPQCVVPDARIFQALKEVPFDFLFTQFYNTWTCSAAKAAQDIKSKAASTFTFNSWVSWIKANSKNPNLKLYLGMAAGPDGLPTHKDHYLTPEDANLLIETYKKDSLFGGVMLWEATVSKRNLIYDQPYGTWMKYAVQGTFKQNYHPVVSSSVISSSVLPSSTPVSSIHSSSSIQISSSVLPSSTPASSTKVTPSVAPSSYPASSIQTSSSVLPSSYPSSSIEVSSSVKPSEYPASSSVVPSSTPEVYPSSSVAPSSTPEVYPSSSGVPVSASEIISSSSVVPSNSEISTSCTTSSGAYPTGAGSSSDVYPVTTPEASSSQLYPSEKSSVESPVYPTESSKGYGEYPVASSTGYDSVPSVTKKPEHSAYPTVPAGSTTSVVTTTYVDVCPTGLTTVTTTYVATVCTKCTKPTGTSDVPEGWTTSVYTASTVTVTITKPIATATGVSVYPSAAPSVAYPAEHPAVPSVAYPAEHPAAPSVAYPAEYPASPMPSGKPAYPAVPEASKAAYPVAPAYPTAPQVSKAAYPAVPEVSKAAYPVAPEHPAYPAVPSAAYPVSSSPAAEYPSQPVGDYPKKPVEHVTLSKVSIPAYTPAPYPSAGVPHVPAGPAKNATSVYVPMPTGTGASKPTMPSAYVPSEFEGAASRAGVGFMMLVGAVGAVLVM</sequence>